<organism evidence="2 3">
    <name type="scientific">Kitasatospora phosalacinea</name>
    <dbReference type="NCBI Taxonomy" id="2065"/>
    <lineage>
        <taxon>Bacteria</taxon>
        <taxon>Bacillati</taxon>
        <taxon>Actinomycetota</taxon>
        <taxon>Actinomycetes</taxon>
        <taxon>Kitasatosporales</taxon>
        <taxon>Streptomycetaceae</taxon>
        <taxon>Kitasatospora</taxon>
    </lineage>
</organism>
<evidence type="ECO:0000313" key="2">
    <source>
        <dbReference type="EMBL" id="GLW59395.1"/>
    </source>
</evidence>
<dbReference type="EMBL" id="BSRX01000080">
    <property type="protein sequence ID" value="GLW59395.1"/>
    <property type="molecule type" value="Genomic_DNA"/>
</dbReference>
<dbReference type="AlphaFoldDB" id="A0A9W6PQD6"/>
<sequence>MVTPAVCARSTDRPPRHPAAAAHSPVRVTPDGAPHRHPPPRLPAAAARRDTARLTPTFILMDSQLHFTDERLNVFTFRLLA</sequence>
<evidence type="ECO:0000256" key="1">
    <source>
        <dbReference type="SAM" id="MobiDB-lite"/>
    </source>
</evidence>
<accession>A0A9W6PQD6</accession>
<dbReference type="RefSeq" id="WP_158715333.1">
    <property type="nucleotide sequence ID" value="NZ_BSRX01000080.1"/>
</dbReference>
<comment type="caution">
    <text evidence="2">The sequence shown here is derived from an EMBL/GenBank/DDBJ whole genome shotgun (WGS) entry which is preliminary data.</text>
</comment>
<evidence type="ECO:0000313" key="3">
    <source>
        <dbReference type="Proteomes" id="UP001165143"/>
    </source>
</evidence>
<name>A0A9W6PQD6_9ACTN</name>
<feature type="region of interest" description="Disordered" evidence="1">
    <location>
        <begin position="1"/>
        <end position="47"/>
    </location>
</feature>
<gene>
    <name evidence="2" type="ORF">Kpho01_74050</name>
</gene>
<protein>
    <submittedName>
        <fullName evidence="2">Uncharacterized protein</fullName>
    </submittedName>
</protein>
<reference evidence="2" key="1">
    <citation type="submission" date="2023-02" db="EMBL/GenBank/DDBJ databases">
        <title>Kitasatospora phosalacinea NBRC 14362.</title>
        <authorList>
            <person name="Ichikawa N."/>
            <person name="Sato H."/>
            <person name="Tonouchi N."/>
        </authorList>
    </citation>
    <scope>NUCLEOTIDE SEQUENCE</scope>
    <source>
        <strain evidence="2">NBRC 14362</strain>
    </source>
</reference>
<dbReference type="Proteomes" id="UP001165143">
    <property type="component" value="Unassembled WGS sequence"/>
</dbReference>
<proteinExistence type="predicted"/>